<dbReference type="SUPFAM" id="SSF52499">
    <property type="entry name" value="Isochorismatase-like hydrolases"/>
    <property type="match status" value="1"/>
</dbReference>
<evidence type="ECO:0000256" key="3">
    <source>
        <dbReference type="ARBA" id="ARBA00022723"/>
    </source>
</evidence>
<evidence type="ECO:0000256" key="8">
    <source>
        <dbReference type="ARBA" id="ARBA00072277"/>
    </source>
</evidence>
<evidence type="ECO:0000256" key="7">
    <source>
        <dbReference type="ARBA" id="ARBA00043224"/>
    </source>
</evidence>
<dbReference type="InterPro" id="IPR036380">
    <property type="entry name" value="Isochorismatase-like_sf"/>
</dbReference>
<dbReference type="GO" id="GO:0008936">
    <property type="term" value="F:nicotinamidase activity"/>
    <property type="evidence" value="ECO:0007669"/>
    <property type="project" value="UniProtKB-EC"/>
</dbReference>
<comment type="similarity">
    <text evidence="1">Belongs to the isochorismatase family.</text>
</comment>
<evidence type="ECO:0000256" key="1">
    <source>
        <dbReference type="ARBA" id="ARBA00006336"/>
    </source>
</evidence>
<evidence type="ECO:0000256" key="6">
    <source>
        <dbReference type="ARBA" id="ARBA00039017"/>
    </source>
</evidence>
<protein>
    <recommendedName>
        <fullName evidence="8">Nicotinamidase</fullName>
        <ecNumber evidence="6">3.5.1.19</ecNumber>
    </recommendedName>
    <alternativeName>
        <fullName evidence="7">Nicotinamide deamidase</fullName>
    </alternativeName>
</protein>
<keyword evidence="4" id="KW-0378">Hydrolase</keyword>
<dbReference type="PANTHER" id="PTHR11080:SF2">
    <property type="entry name" value="LD05707P"/>
    <property type="match status" value="1"/>
</dbReference>
<feature type="domain" description="Isochorismatase-like" evidence="9">
    <location>
        <begin position="25"/>
        <end position="219"/>
    </location>
</feature>
<gene>
    <name evidence="10" type="ORF">NCTC13443_03282</name>
</gene>
<dbReference type="Gene3D" id="3.40.50.850">
    <property type="entry name" value="Isochorismatase-like"/>
    <property type="match status" value="1"/>
</dbReference>
<dbReference type="InterPro" id="IPR052347">
    <property type="entry name" value="Isochorismatase_Nicotinamidase"/>
</dbReference>
<sequence length="226" mass="24872">MANSPPTRLKEDVWHIERCYWLICRNDFCAGGALAVPEGDSTVEVANALIDWSLARGEPIVASQDWHPADHGSFASQHQVEPYTEGELDGLAQTFWPDHCVQHSEGAALHPLLKQQAIAAVFHKGQNRLIDSYSAFFDNGHRQKTELDGWLRGQGIVELTVLGLATDYCVKFTVLDALALGYAVNVITDGCRGVNLQPQDSSQAFMEMAAAGATLYTLDDWRETQA</sequence>
<evidence type="ECO:0000313" key="10">
    <source>
        <dbReference type="EMBL" id="STT02923.1"/>
    </source>
</evidence>
<dbReference type="NCBIfam" id="NF008623">
    <property type="entry name" value="PRK11609.1"/>
    <property type="match status" value="1"/>
</dbReference>
<dbReference type="InterPro" id="IPR000868">
    <property type="entry name" value="Isochorismatase-like_dom"/>
</dbReference>
<evidence type="ECO:0000259" key="9">
    <source>
        <dbReference type="Pfam" id="PF00857"/>
    </source>
</evidence>
<dbReference type="Proteomes" id="UP000255518">
    <property type="component" value="Unassembled WGS sequence"/>
</dbReference>
<keyword evidence="3" id="KW-0479">Metal-binding</keyword>
<dbReference type="GO" id="GO:0046872">
    <property type="term" value="F:metal ion binding"/>
    <property type="evidence" value="ECO:0007669"/>
    <property type="project" value="UniProtKB-KW"/>
</dbReference>
<keyword evidence="2" id="KW-0662">Pyridine nucleotide biosynthesis</keyword>
<proteinExistence type="inferred from homology"/>
<evidence type="ECO:0000256" key="4">
    <source>
        <dbReference type="ARBA" id="ARBA00022801"/>
    </source>
</evidence>
<evidence type="ECO:0000256" key="5">
    <source>
        <dbReference type="ARBA" id="ARBA00037900"/>
    </source>
</evidence>
<dbReference type="FunFam" id="3.40.50.850:FF:000006">
    <property type="entry name" value="Bifunctional pyrazinamidase/nicotinamidase"/>
    <property type="match status" value="1"/>
</dbReference>
<dbReference type="CDD" id="cd01011">
    <property type="entry name" value="nicotinamidase"/>
    <property type="match status" value="1"/>
</dbReference>
<dbReference type="GO" id="GO:0019363">
    <property type="term" value="P:pyridine nucleotide biosynthetic process"/>
    <property type="evidence" value="ECO:0007669"/>
    <property type="project" value="UniProtKB-KW"/>
</dbReference>
<dbReference type="PANTHER" id="PTHR11080">
    <property type="entry name" value="PYRAZINAMIDASE/NICOTINAMIDASE"/>
    <property type="match status" value="1"/>
</dbReference>
<accession>A0A377V1L6</accession>
<reference evidence="10 11" key="1">
    <citation type="submission" date="2018-06" db="EMBL/GenBank/DDBJ databases">
        <authorList>
            <consortium name="Pathogen Informatics"/>
            <person name="Doyle S."/>
        </authorList>
    </citation>
    <scope>NUCLEOTIDE SEQUENCE [LARGE SCALE GENOMIC DNA]</scope>
    <source>
        <strain evidence="10 11">NCTC13443</strain>
    </source>
</reference>
<dbReference type="AlphaFoldDB" id="A0A377V1L6"/>
<evidence type="ECO:0000313" key="11">
    <source>
        <dbReference type="Proteomes" id="UP000255518"/>
    </source>
</evidence>
<evidence type="ECO:0000256" key="2">
    <source>
        <dbReference type="ARBA" id="ARBA00022642"/>
    </source>
</evidence>
<comment type="pathway">
    <text evidence="5">Cofactor biosynthesis; nicotinate biosynthesis; nicotinate from nicotinamide: step 1/1.</text>
</comment>
<organism evidence="10 11">
    <name type="scientific">Klebsiella pneumoniae</name>
    <dbReference type="NCBI Taxonomy" id="573"/>
    <lineage>
        <taxon>Bacteria</taxon>
        <taxon>Pseudomonadati</taxon>
        <taxon>Pseudomonadota</taxon>
        <taxon>Gammaproteobacteria</taxon>
        <taxon>Enterobacterales</taxon>
        <taxon>Enterobacteriaceae</taxon>
        <taxon>Klebsiella/Raoultella group</taxon>
        <taxon>Klebsiella</taxon>
        <taxon>Klebsiella pneumoniae complex</taxon>
    </lineage>
</organism>
<dbReference type="EC" id="3.5.1.19" evidence="6"/>
<dbReference type="EMBL" id="UGKT01000001">
    <property type="protein sequence ID" value="STT02923.1"/>
    <property type="molecule type" value="Genomic_DNA"/>
</dbReference>
<name>A0A377V1L6_KLEPN</name>
<dbReference type="Pfam" id="PF00857">
    <property type="entry name" value="Isochorismatase"/>
    <property type="match status" value="1"/>
</dbReference>